<protein>
    <submittedName>
        <fullName evidence="1">Uncharacterized protein</fullName>
    </submittedName>
</protein>
<name>A0A645C7K2_9ZZZZ</name>
<dbReference type="AlphaFoldDB" id="A0A645C7K2"/>
<organism evidence="1">
    <name type="scientific">bioreactor metagenome</name>
    <dbReference type="NCBI Taxonomy" id="1076179"/>
    <lineage>
        <taxon>unclassified sequences</taxon>
        <taxon>metagenomes</taxon>
        <taxon>ecological metagenomes</taxon>
    </lineage>
</organism>
<evidence type="ECO:0000313" key="1">
    <source>
        <dbReference type="EMBL" id="MPM73575.1"/>
    </source>
</evidence>
<sequence length="56" mass="6257">MMVFHIVLWYLTFVHLLPVGEEIYGEAFLQQGISDVFFILQDALNAGGNPLFPTSG</sequence>
<comment type="caution">
    <text evidence="1">The sequence shown here is derived from an EMBL/GenBank/DDBJ whole genome shotgun (WGS) entry which is preliminary data.</text>
</comment>
<gene>
    <name evidence="1" type="ORF">SDC9_120557</name>
</gene>
<reference evidence="1" key="1">
    <citation type="submission" date="2019-08" db="EMBL/GenBank/DDBJ databases">
        <authorList>
            <person name="Kucharzyk K."/>
            <person name="Murdoch R.W."/>
            <person name="Higgins S."/>
            <person name="Loffler F."/>
        </authorList>
    </citation>
    <scope>NUCLEOTIDE SEQUENCE</scope>
</reference>
<dbReference type="EMBL" id="VSSQ01025448">
    <property type="protein sequence ID" value="MPM73575.1"/>
    <property type="molecule type" value="Genomic_DNA"/>
</dbReference>
<proteinExistence type="predicted"/>
<accession>A0A645C7K2</accession>